<dbReference type="EMBL" id="MSZU01000075">
    <property type="protein sequence ID" value="OMP88343.1"/>
    <property type="molecule type" value="Genomic_DNA"/>
</dbReference>
<dbReference type="PROSITE" id="PS00036">
    <property type="entry name" value="BZIP_BASIC"/>
    <property type="match status" value="1"/>
</dbReference>
<dbReference type="InterPro" id="IPR046347">
    <property type="entry name" value="bZIP_sf"/>
</dbReference>
<keyword evidence="1" id="KW-0175">Coiled coil</keyword>
<feature type="coiled-coil region" evidence="1">
    <location>
        <begin position="225"/>
        <end position="259"/>
    </location>
</feature>
<evidence type="ECO:0000313" key="5">
    <source>
        <dbReference type="Proteomes" id="UP000190776"/>
    </source>
</evidence>
<proteinExistence type="predicted"/>
<reference evidence="4 5" key="1">
    <citation type="submission" date="2017-01" db="EMBL/GenBank/DDBJ databases">
        <title>Draft genome sequence of Diplodia seriata F98.1, a fungal species involved in grapevine trunk diseases.</title>
        <authorList>
            <person name="Robert-Siegwald G."/>
            <person name="Vallet J."/>
            <person name="Abou-Mansour E."/>
            <person name="Xu J."/>
            <person name="Rey P."/>
            <person name="Bertsch C."/>
            <person name="Rego C."/>
            <person name="Larignon P."/>
            <person name="Fontaine F."/>
            <person name="Lebrun M.-H."/>
        </authorList>
    </citation>
    <scope>NUCLEOTIDE SEQUENCE [LARGE SCALE GENOMIC DNA]</scope>
    <source>
        <strain evidence="4 5">F98.1</strain>
    </source>
</reference>
<dbReference type="Proteomes" id="UP000190776">
    <property type="component" value="Unassembled WGS sequence"/>
</dbReference>
<dbReference type="STRING" id="420778.A0A1S8BMB1"/>
<evidence type="ECO:0000313" key="4">
    <source>
        <dbReference type="EMBL" id="OMP88343.1"/>
    </source>
</evidence>
<feature type="region of interest" description="Disordered" evidence="2">
    <location>
        <begin position="133"/>
        <end position="207"/>
    </location>
</feature>
<name>A0A1S8BMB1_9PEZI</name>
<gene>
    <name evidence="4" type="ORF">BK809_0003100</name>
</gene>
<evidence type="ECO:0000256" key="2">
    <source>
        <dbReference type="SAM" id="MobiDB-lite"/>
    </source>
</evidence>
<dbReference type="GO" id="GO:0003700">
    <property type="term" value="F:DNA-binding transcription factor activity"/>
    <property type="evidence" value="ECO:0007669"/>
    <property type="project" value="InterPro"/>
</dbReference>
<dbReference type="AlphaFoldDB" id="A0A1S8BMB1"/>
<comment type="caution">
    <text evidence="4">The sequence shown here is derived from an EMBL/GenBank/DDBJ whole genome shotgun (WGS) entry which is preliminary data.</text>
</comment>
<dbReference type="SUPFAM" id="SSF57959">
    <property type="entry name" value="Leucine zipper domain"/>
    <property type="match status" value="1"/>
</dbReference>
<feature type="domain" description="BZIP" evidence="3">
    <location>
        <begin position="207"/>
        <end position="255"/>
    </location>
</feature>
<feature type="compositionally biased region" description="Low complexity" evidence="2">
    <location>
        <begin position="145"/>
        <end position="160"/>
    </location>
</feature>
<feature type="compositionally biased region" description="Polar residues" evidence="2">
    <location>
        <begin position="175"/>
        <end position="187"/>
    </location>
</feature>
<evidence type="ECO:0000259" key="3">
    <source>
        <dbReference type="PROSITE" id="PS50217"/>
    </source>
</evidence>
<sequence length="268" mass="28986">MLAGNYQLVPHLPHRPSNVVQDKEMNMAAFGGVAPLDSFNVEIDWDAYTSAAGFGSMNDSMAGSVGTAATVSPKDIFHDPLASAPPSAAFTNLTSPSINESPYIGDSYDTSPIFQDGGDMSSQNWFSLFPEEEKPAATATPLQRSASNQSFTQSSSSNSSPKPVVVDASSRRKSNTNSPALLTQNAGVSKPRRRKGPLPPITVTDPADKVALKRARNTLAARESRQRKYEHVQELEKRIADLEDEQKKASDEAEKWKNIALSLGYLQS</sequence>
<dbReference type="Gene3D" id="3.30.160.60">
    <property type="entry name" value="Classic Zinc Finger"/>
    <property type="match status" value="1"/>
</dbReference>
<dbReference type="PROSITE" id="PS50217">
    <property type="entry name" value="BZIP"/>
    <property type="match status" value="1"/>
</dbReference>
<evidence type="ECO:0000256" key="1">
    <source>
        <dbReference type="SAM" id="Coils"/>
    </source>
</evidence>
<dbReference type="CDD" id="cd12193">
    <property type="entry name" value="bZIP_GCN4"/>
    <property type="match status" value="1"/>
</dbReference>
<dbReference type="InterPro" id="IPR004827">
    <property type="entry name" value="bZIP"/>
</dbReference>
<accession>A0A1S8BMB1</accession>
<organism evidence="4 5">
    <name type="scientific">Diplodia seriata</name>
    <dbReference type="NCBI Taxonomy" id="420778"/>
    <lineage>
        <taxon>Eukaryota</taxon>
        <taxon>Fungi</taxon>
        <taxon>Dikarya</taxon>
        <taxon>Ascomycota</taxon>
        <taxon>Pezizomycotina</taxon>
        <taxon>Dothideomycetes</taxon>
        <taxon>Dothideomycetes incertae sedis</taxon>
        <taxon>Botryosphaeriales</taxon>
        <taxon>Botryosphaeriaceae</taxon>
        <taxon>Diplodia</taxon>
    </lineage>
</organism>
<dbReference type="OrthoDB" id="5419235at2759"/>
<dbReference type="Pfam" id="PF00170">
    <property type="entry name" value="bZIP_1"/>
    <property type="match status" value="1"/>
</dbReference>
<protein>
    <submittedName>
        <fullName evidence="4">Cross-pathway control protein 1</fullName>
    </submittedName>
</protein>